<feature type="domain" description="Glycoside hydrolase family 38 central" evidence="5">
    <location>
        <begin position="296"/>
        <end position="374"/>
    </location>
</feature>
<keyword evidence="2" id="KW-0479">Metal-binding</keyword>
<evidence type="ECO:0000313" key="6">
    <source>
        <dbReference type="EMBL" id="MCU6795982.1"/>
    </source>
</evidence>
<dbReference type="PANTHER" id="PTHR46017">
    <property type="entry name" value="ALPHA-MANNOSIDASE 2C1"/>
    <property type="match status" value="1"/>
</dbReference>
<evidence type="ECO:0000256" key="4">
    <source>
        <dbReference type="ARBA" id="ARBA00023295"/>
    </source>
</evidence>
<dbReference type="CDD" id="cd10789">
    <property type="entry name" value="GH38N_AMII_ER_cytosolic"/>
    <property type="match status" value="1"/>
</dbReference>
<dbReference type="PANTHER" id="PTHR46017:SF1">
    <property type="entry name" value="ALPHA-MANNOSIDASE 2C1"/>
    <property type="match status" value="1"/>
</dbReference>
<keyword evidence="7" id="KW-1185">Reference proteome</keyword>
<dbReference type="InterPro" id="IPR011013">
    <property type="entry name" value="Gal_mutarotase_sf_dom"/>
</dbReference>
<dbReference type="Pfam" id="PF09261">
    <property type="entry name" value="Alpha-mann_mid"/>
    <property type="match status" value="1"/>
</dbReference>
<dbReference type="InterPro" id="IPR011330">
    <property type="entry name" value="Glyco_hydro/deAcase_b/a-brl"/>
</dbReference>
<dbReference type="InterPro" id="IPR027291">
    <property type="entry name" value="Glyco_hydro_38_N_sf"/>
</dbReference>
<accession>A0ABT2UN31</accession>
<dbReference type="EMBL" id="JAOQIO010000095">
    <property type="protein sequence ID" value="MCU6795982.1"/>
    <property type="molecule type" value="Genomic_DNA"/>
</dbReference>
<sequence>MKKPEGKQEAATLNNMEHYASDAAASDSALKPVVHMIGNAHLDPVWLWRWQEGFAEIKATFRSALDRMVEFPEFVFTCAGASCYKWIEENEPRMFAEIVKRVAEGRWVLVGGWWVQPDCNIPAGESFARHSLYGQRYFLERFGRSAKVGYNVDSFGHHAMLPQILKLSGMDSYVYMRPEEHEQHIPANLYWWESMDGSRVMTYRIPCGYNTHQFETSEPKIMKVREIAVQQQTDQMCFYGVGNHGGGPTIANLHEIRAVKERPGGEAILLSSPDAYFERMQAHGPILPVVTGELQHHASGCYSTHSETKASNRKTEHRLMTAEKLSALAYRLLGHDYDSAQFQKAWECVMFNQFHDIMGGCSIKEAYDDAREAYGYAQHVASISSNAALQRISWSINTMRPGITFLDKNKDRTLWEQNDSGIPVVVFNPLSWDVEAPVVVTQQMKGITDEEGNPVVIQHVRASRTNGGDKYDTLFRGVIPAFGYRVYWIFRNQTFTITDPGASVGTDPNSGNAASQTSCEQTPKDALLVSSQGAEAFLENAWVRLEIDPHTGYVKSLFDKRAGIEIVDSRLAVPLVMDEHDCDTWGHGKLEFRNEIGRFTDATVKVVESGPLRATLRVTSRYGNSTLRQDFMLYKDSPDIQVKAKLDWQEKHKLLKLSFPTRIHEPKATYEIPYGYLERPVNGEEEPGQQWVDVSGWAVSSGEASTNSPMETAATDCSYGLTLLNDSKYSFDVKNADLRMTIVRGAIFADHYGKRDDLCEYMDQGVQEFAYALVLHAGTWQEASIVRKAYEWNVPPVHIVETYHEGSLPQKWSGIHLSTEQVAATVFKRAEEGNGYILRCYEAHGLETDVTIELPMLGRSWQSRFGRCEIKTFYIPDASDLPVVETNFIELPWT</sequence>
<dbReference type="SUPFAM" id="SSF74650">
    <property type="entry name" value="Galactose mutarotase-like"/>
    <property type="match status" value="1"/>
</dbReference>
<organism evidence="6 7">
    <name type="scientific">Paenibacillus baimaensis</name>
    <dbReference type="NCBI Taxonomy" id="2982185"/>
    <lineage>
        <taxon>Bacteria</taxon>
        <taxon>Bacillati</taxon>
        <taxon>Bacillota</taxon>
        <taxon>Bacilli</taxon>
        <taxon>Bacillales</taxon>
        <taxon>Paenibacillaceae</taxon>
        <taxon>Paenibacillus</taxon>
    </lineage>
</organism>
<dbReference type="Gene3D" id="2.60.40.1180">
    <property type="entry name" value="Golgi alpha-mannosidase II"/>
    <property type="match status" value="1"/>
</dbReference>
<dbReference type="InterPro" id="IPR015341">
    <property type="entry name" value="Glyco_hydro_38_cen"/>
</dbReference>
<dbReference type="Gene3D" id="3.20.110.10">
    <property type="entry name" value="Glycoside hydrolase 38, N terminal domain"/>
    <property type="match status" value="1"/>
</dbReference>
<dbReference type="Gene3D" id="2.70.98.30">
    <property type="entry name" value="Golgi alpha-mannosidase II, domain 4"/>
    <property type="match status" value="1"/>
</dbReference>
<comment type="caution">
    <text evidence="6">The sequence shown here is derived from an EMBL/GenBank/DDBJ whole genome shotgun (WGS) entry which is preliminary data.</text>
</comment>
<dbReference type="InterPro" id="IPR041147">
    <property type="entry name" value="GH38_C"/>
</dbReference>
<gene>
    <name evidence="6" type="ORF">OB236_28065</name>
</gene>
<dbReference type="InterPro" id="IPR000602">
    <property type="entry name" value="Glyco_hydro_38_N"/>
</dbReference>
<dbReference type="SUPFAM" id="SSF88713">
    <property type="entry name" value="Glycoside hydrolase/deacetylase"/>
    <property type="match status" value="1"/>
</dbReference>
<dbReference type="Proteomes" id="UP001652445">
    <property type="component" value="Unassembled WGS sequence"/>
</dbReference>
<dbReference type="SMART" id="SM00872">
    <property type="entry name" value="Alpha-mann_mid"/>
    <property type="match status" value="1"/>
</dbReference>
<reference evidence="6 7" key="1">
    <citation type="submission" date="2022-09" db="EMBL/GenBank/DDBJ databases">
        <authorList>
            <person name="Han X.L."/>
            <person name="Wang Q."/>
            <person name="Lu T."/>
        </authorList>
    </citation>
    <scope>NUCLEOTIDE SEQUENCE [LARGE SCALE GENOMIC DNA]</scope>
    <source>
        <strain evidence="6 7">WQ 127069</strain>
    </source>
</reference>
<keyword evidence="4" id="KW-0326">Glycosidase</keyword>
<dbReference type="SUPFAM" id="SSF88688">
    <property type="entry name" value="Families 57/38 glycoside transferase middle domain"/>
    <property type="match status" value="1"/>
</dbReference>
<proteinExistence type="inferred from homology"/>
<evidence type="ECO:0000256" key="2">
    <source>
        <dbReference type="ARBA" id="ARBA00022723"/>
    </source>
</evidence>
<evidence type="ECO:0000256" key="3">
    <source>
        <dbReference type="ARBA" id="ARBA00022801"/>
    </source>
</evidence>
<dbReference type="InterPro" id="IPR028995">
    <property type="entry name" value="Glyco_hydro_57/38_cen_sf"/>
</dbReference>
<keyword evidence="3" id="KW-0378">Hydrolase</keyword>
<dbReference type="Pfam" id="PF07748">
    <property type="entry name" value="Glyco_hydro_38C"/>
    <property type="match status" value="1"/>
</dbReference>
<comment type="similarity">
    <text evidence="1">Belongs to the glycosyl hydrolase 38 family.</text>
</comment>
<dbReference type="Pfam" id="PF17677">
    <property type="entry name" value="Glyco_hydro38C2"/>
    <property type="match status" value="1"/>
</dbReference>
<dbReference type="Pfam" id="PF01074">
    <property type="entry name" value="Glyco_hydro_38N"/>
    <property type="match status" value="1"/>
</dbReference>
<protein>
    <recommendedName>
        <fullName evidence="5">Glycoside hydrolase family 38 central domain-containing protein</fullName>
    </recommendedName>
</protein>
<name>A0ABT2UN31_9BACL</name>
<evidence type="ECO:0000259" key="5">
    <source>
        <dbReference type="SMART" id="SM00872"/>
    </source>
</evidence>
<dbReference type="Gene3D" id="1.20.1270.50">
    <property type="entry name" value="Glycoside hydrolase family 38, central domain"/>
    <property type="match status" value="1"/>
</dbReference>
<dbReference type="InterPro" id="IPR037094">
    <property type="entry name" value="Glyco_hydro_38_cen_sf"/>
</dbReference>
<dbReference type="InterPro" id="IPR013780">
    <property type="entry name" value="Glyco_hydro_b"/>
</dbReference>
<evidence type="ECO:0000313" key="7">
    <source>
        <dbReference type="Proteomes" id="UP001652445"/>
    </source>
</evidence>
<dbReference type="InterPro" id="IPR011682">
    <property type="entry name" value="Glyco_hydro_38_C"/>
</dbReference>
<dbReference type="RefSeq" id="WP_262686838.1">
    <property type="nucleotide sequence ID" value="NZ_JAOQIO010000095.1"/>
</dbReference>
<evidence type="ECO:0000256" key="1">
    <source>
        <dbReference type="ARBA" id="ARBA00009792"/>
    </source>
</evidence>